<dbReference type="EMBL" id="JAAIWK010000047">
    <property type="protein sequence ID" value="NEY21719.1"/>
    <property type="molecule type" value="Genomic_DNA"/>
</dbReference>
<dbReference type="AlphaFoldDB" id="A0A6M0PC04"/>
<dbReference type="InterPro" id="IPR036638">
    <property type="entry name" value="HLH_DNA-bd_sf"/>
</dbReference>
<dbReference type="InterPro" id="IPR018540">
    <property type="entry name" value="Spo0E-like"/>
</dbReference>
<reference evidence="1 2" key="2">
    <citation type="submission" date="2020-03" db="EMBL/GenBank/DDBJ databases">
        <title>Bacillus aquiflavi sp. nov., isolated from yellow water of strong flavor Chinese baijiu in Yibin region of China.</title>
        <authorList>
            <person name="Xie J."/>
        </authorList>
    </citation>
    <scope>NUCLEOTIDE SEQUENCE [LARGE SCALE GENOMIC DNA]</scope>
    <source>
        <strain evidence="1 2">Gsoil 114</strain>
    </source>
</reference>
<dbReference type="Gene3D" id="4.10.280.10">
    <property type="entry name" value="Helix-loop-helix DNA-binding domain"/>
    <property type="match status" value="1"/>
</dbReference>
<comment type="caution">
    <text evidence="1">The sequence shown here is derived from an EMBL/GenBank/DDBJ whole genome shotgun (WGS) entry which is preliminary data.</text>
</comment>
<dbReference type="GO" id="GO:0046983">
    <property type="term" value="F:protein dimerization activity"/>
    <property type="evidence" value="ECO:0007669"/>
    <property type="project" value="InterPro"/>
</dbReference>
<gene>
    <name evidence="1" type="ORF">G4D61_17540</name>
</gene>
<dbReference type="OrthoDB" id="2973859at2"/>
<dbReference type="Pfam" id="PF09388">
    <property type="entry name" value="SpoOE-like"/>
    <property type="match status" value="1"/>
</dbReference>
<protein>
    <submittedName>
        <fullName evidence="1">Aspartyl-phosphate phosphatase Spo0E family protein</fullName>
    </submittedName>
</protein>
<proteinExistence type="predicted"/>
<name>A0A6M0PC04_9BACI</name>
<evidence type="ECO:0000313" key="1">
    <source>
        <dbReference type="EMBL" id="NEY21719.1"/>
    </source>
</evidence>
<dbReference type="SUPFAM" id="SSF140500">
    <property type="entry name" value="BAS1536-like"/>
    <property type="match status" value="1"/>
</dbReference>
<keyword evidence="2" id="KW-1185">Reference proteome</keyword>
<dbReference type="Proteomes" id="UP000476934">
    <property type="component" value="Unassembled WGS sequence"/>
</dbReference>
<sequence>MDSKTLALIEEIEKKRLELTQLAASNGYVNEHVIRTSEHLDQLINQYYTLKKR</sequence>
<reference evidence="1 2" key="1">
    <citation type="submission" date="2020-02" db="EMBL/GenBank/DDBJ databases">
        <authorList>
            <person name="Feng H."/>
        </authorList>
    </citation>
    <scope>NUCLEOTIDE SEQUENCE [LARGE SCALE GENOMIC DNA]</scope>
    <source>
        <strain evidence="1 2">Gsoil 114</strain>
    </source>
</reference>
<dbReference type="GO" id="GO:0043937">
    <property type="term" value="P:regulation of sporulation"/>
    <property type="evidence" value="ECO:0007669"/>
    <property type="project" value="InterPro"/>
</dbReference>
<dbReference type="InterPro" id="IPR037208">
    <property type="entry name" value="Spo0E-like_sf"/>
</dbReference>
<organism evidence="1 2">
    <name type="scientific">Heyndrickxia ginsengihumi</name>
    <dbReference type="NCBI Taxonomy" id="363870"/>
    <lineage>
        <taxon>Bacteria</taxon>
        <taxon>Bacillati</taxon>
        <taxon>Bacillota</taxon>
        <taxon>Bacilli</taxon>
        <taxon>Bacillales</taxon>
        <taxon>Bacillaceae</taxon>
        <taxon>Heyndrickxia</taxon>
    </lineage>
</organism>
<dbReference type="RefSeq" id="WP_081750107.1">
    <property type="nucleotide sequence ID" value="NZ_JAAIWK010000047.1"/>
</dbReference>
<evidence type="ECO:0000313" key="2">
    <source>
        <dbReference type="Proteomes" id="UP000476934"/>
    </source>
</evidence>
<accession>A0A6M0PC04</accession>